<dbReference type="PANTHER" id="PTHR40940">
    <property type="entry name" value="PROTEIN BATD-RELATED"/>
    <property type="match status" value="1"/>
</dbReference>
<evidence type="ECO:0008006" key="5">
    <source>
        <dbReference type="Google" id="ProtNLM"/>
    </source>
</evidence>
<protein>
    <recommendedName>
        <fullName evidence="5">Protein BatD</fullName>
    </recommendedName>
</protein>
<sequence precursor="true">MATGFARYRYRPFLLLILALLCVPAFAGASKVLETEPFLASSINNDHPFVGQEVLLTYRLYFNTDAPKISDEVAPSLQGVWASETKTERFIRSIPVTIQGKQFRSAVIKQFKVVPIQSGKITLSGYSMLCTIPQDNVAMDGKVLPDNRFRITAPALTISVHALPEPVPDKLSGAVGLFSLNLMADKQKLKTGEPLSLKLTLAGTGSLLTLELPSLLIHESFRRNPPERKTILSKESELTSGTIISTMVVWPQSKGVFQITATPLVVFNPETKRFSTLYAQPLTITVDSTAQQATADESAPLNTSTEKKKTITSIFIAIALLIVMSSAAIVLVRKKRLMDAKRVLAENKSEQPEASGKSARTMKEQLFTLLEEAGIKSPGGMTRTELNDAMQEIKIPDETRSELPVVLDSLDRILYSPSREKESRIPDWITTKVEALLRALKKAGSSR</sequence>
<evidence type="ECO:0000256" key="2">
    <source>
        <dbReference type="SAM" id="SignalP"/>
    </source>
</evidence>
<dbReference type="OrthoDB" id="2079210at2"/>
<keyword evidence="1" id="KW-0472">Membrane</keyword>
<name>B4SBC7_PELPB</name>
<dbReference type="HOGENOM" id="CLU_612301_0_0_10"/>
<feature type="chain" id="PRO_5002825818" description="Protein BatD" evidence="2">
    <location>
        <begin position="28"/>
        <end position="447"/>
    </location>
</feature>
<dbReference type="InterPro" id="IPR025738">
    <property type="entry name" value="BatD"/>
</dbReference>
<dbReference type="STRING" id="324925.Ppha_0211"/>
<reference evidence="3 4" key="1">
    <citation type="submission" date="2008-06" db="EMBL/GenBank/DDBJ databases">
        <title>Complete sequence of Pelodictyon phaeoclathratiforme BU-1.</title>
        <authorList>
            <consortium name="US DOE Joint Genome Institute"/>
            <person name="Lucas S."/>
            <person name="Copeland A."/>
            <person name="Lapidus A."/>
            <person name="Glavina del Rio T."/>
            <person name="Dalin E."/>
            <person name="Tice H."/>
            <person name="Bruce D."/>
            <person name="Goodwin L."/>
            <person name="Pitluck S."/>
            <person name="Schmutz J."/>
            <person name="Larimer F."/>
            <person name="Land M."/>
            <person name="Hauser L."/>
            <person name="Kyrpides N."/>
            <person name="Mikhailova N."/>
            <person name="Liu Z."/>
            <person name="Li T."/>
            <person name="Zhao F."/>
            <person name="Overmann J."/>
            <person name="Bryant D.A."/>
            <person name="Richardson P."/>
        </authorList>
    </citation>
    <scope>NUCLEOTIDE SEQUENCE [LARGE SCALE GENOMIC DNA]</scope>
    <source>
        <strain evidence="4">DSM 5477 / BU-1</strain>
    </source>
</reference>
<evidence type="ECO:0000256" key="1">
    <source>
        <dbReference type="SAM" id="Phobius"/>
    </source>
</evidence>
<dbReference type="Pfam" id="PF13584">
    <property type="entry name" value="BatD"/>
    <property type="match status" value="1"/>
</dbReference>
<keyword evidence="4" id="KW-1185">Reference proteome</keyword>
<dbReference type="RefSeq" id="WP_012507044.1">
    <property type="nucleotide sequence ID" value="NC_011060.1"/>
</dbReference>
<dbReference type="KEGG" id="pph:Ppha_0211"/>
<dbReference type="EMBL" id="CP001110">
    <property type="protein sequence ID" value="ACF42548.1"/>
    <property type="molecule type" value="Genomic_DNA"/>
</dbReference>
<dbReference type="Proteomes" id="UP000002724">
    <property type="component" value="Chromosome"/>
</dbReference>
<feature type="signal peptide" evidence="2">
    <location>
        <begin position="1"/>
        <end position="27"/>
    </location>
</feature>
<keyword evidence="1" id="KW-0812">Transmembrane</keyword>
<keyword evidence="2" id="KW-0732">Signal</keyword>
<evidence type="ECO:0000313" key="4">
    <source>
        <dbReference type="Proteomes" id="UP000002724"/>
    </source>
</evidence>
<evidence type="ECO:0000313" key="3">
    <source>
        <dbReference type="EMBL" id="ACF42548.1"/>
    </source>
</evidence>
<organism evidence="3 4">
    <name type="scientific">Pelodictyon phaeoclathratiforme (strain DSM 5477 / BU-1)</name>
    <dbReference type="NCBI Taxonomy" id="324925"/>
    <lineage>
        <taxon>Bacteria</taxon>
        <taxon>Pseudomonadati</taxon>
        <taxon>Chlorobiota</taxon>
        <taxon>Chlorobiia</taxon>
        <taxon>Chlorobiales</taxon>
        <taxon>Chlorobiaceae</taxon>
        <taxon>Chlorobium/Pelodictyon group</taxon>
        <taxon>Pelodictyon</taxon>
    </lineage>
</organism>
<accession>B4SBC7</accession>
<keyword evidence="1" id="KW-1133">Transmembrane helix</keyword>
<dbReference type="eggNOG" id="COG0457">
    <property type="taxonomic scope" value="Bacteria"/>
</dbReference>
<feature type="transmembrane region" description="Helical" evidence="1">
    <location>
        <begin position="311"/>
        <end position="332"/>
    </location>
</feature>
<proteinExistence type="predicted"/>
<dbReference type="PANTHER" id="PTHR40940:SF2">
    <property type="entry name" value="BATD"/>
    <property type="match status" value="1"/>
</dbReference>
<gene>
    <name evidence="3" type="ordered locus">Ppha_0211</name>
</gene>
<dbReference type="AlphaFoldDB" id="B4SBC7"/>